<dbReference type="Gene3D" id="3.40.50.2300">
    <property type="match status" value="1"/>
</dbReference>
<sequence length="124" mass="13854">MKPHTILVVDDSPNIRRLLAHNLGRKFTVLTAGDAAEALDILTRSEKTDLLVVDIAMPGMDGFSLTALIKSNPEYRNIPLVMLTAKDCSEDREKGLKLGAADYMTKPFNLEEFSEKIETLLKRH</sequence>
<organism evidence="4 5">
    <name type="scientific">Chlorobium limicola (strain DSM 245 / NBRC 103803 / 6330)</name>
    <dbReference type="NCBI Taxonomy" id="290315"/>
    <lineage>
        <taxon>Bacteria</taxon>
        <taxon>Pseudomonadati</taxon>
        <taxon>Chlorobiota</taxon>
        <taxon>Chlorobiia</taxon>
        <taxon>Chlorobiales</taxon>
        <taxon>Chlorobiaceae</taxon>
        <taxon>Chlorobium/Pelodictyon group</taxon>
        <taxon>Chlorobium</taxon>
    </lineage>
</organism>
<dbReference type="OrthoDB" id="9789181at2"/>
<dbReference type="SUPFAM" id="SSF52172">
    <property type="entry name" value="CheY-like"/>
    <property type="match status" value="1"/>
</dbReference>
<dbReference type="Proteomes" id="UP000008841">
    <property type="component" value="Chromosome"/>
</dbReference>
<dbReference type="SMART" id="SM00448">
    <property type="entry name" value="REC"/>
    <property type="match status" value="1"/>
</dbReference>
<dbReference type="RefSeq" id="WP_012465156.1">
    <property type="nucleotide sequence ID" value="NC_010803.1"/>
</dbReference>
<evidence type="ECO:0000256" key="2">
    <source>
        <dbReference type="PROSITE-ProRule" id="PRU00169"/>
    </source>
</evidence>
<dbReference type="HOGENOM" id="CLU_000445_69_17_10"/>
<keyword evidence="1 2" id="KW-0597">Phosphoprotein</keyword>
<name>B3EEP2_CHLL2</name>
<dbReference type="Pfam" id="PF00072">
    <property type="entry name" value="Response_reg"/>
    <property type="match status" value="1"/>
</dbReference>
<dbReference type="InterPro" id="IPR011006">
    <property type="entry name" value="CheY-like_superfamily"/>
</dbReference>
<reference evidence="4 5" key="1">
    <citation type="submission" date="2008-05" db="EMBL/GenBank/DDBJ databases">
        <title>Complete sequence of Chlorobium limicola DSM 245.</title>
        <authorList>
            <consortium name="US DOE Joint Genome Institute"/>
            <person name="Lucas S."/>
            <person name="Copeland A."/>
            <person name="Lapidus A."/>
            <person name="Glavina del Rio T."/>
            <person name="Dalin E."/>
            <person name="Tice H."/>
            <person name="Bruce D."/>
            <person name="Goodwin L."/>
            <person name="Pitluck S."/>
            <person name="Schmutz J."/>
            <person name="Larimer F."/>
            <person name="Land M."/>
            <person name="Hauser L."/>
            <person name="Kyrpides N."/>
            <person name="Ovchinnikova G."/>
            <person name="Zhao F."/>
            <person name="Li T."/>
            <person name="Liu Z."/>
            <person name="Overmann J."/>
            <person name="Bryant D.A."/>
            <person name="Richardson P."/>
        </authorList>
    </citation>
    <scope>NUCLEOTIDE SEQUENCE [LARGE SCALE GENOMIC DNA]</scope>
    <source>
        <strain evidence="5">DSM 245 / NBRC 103803 / 6330</strain>
    </source>
</reference>
<feature type="domain" description="Response regulatory" evidence="3">
    <location>
        <begin position="5"/>
        <end position="121"/>
    </location>
</feature>
<dbReference type="PANTHER" id="PTHR44591:SF3">
    <property type="entry name" value="RESPONSE REGULATORY DOMAIN-CONTAINING PROTEIN"/>
    <property type="match status" value="1"/>
</dbReference>
<evidence type="ECO:0000256" key="1">
    <source>
        <dbReference type="ARBA" id="ARBA00022553"/>
    </source>
</evidence>
<dbReference type="PANTHER" id="PTHR44591">
    <property type="entry name" value="STRESS RESPONSE REGULATOR PROTEIN 1"/>
    <property type="match status" value="1"/>
</dbReference>
<evidence type="ECO:0000313" key="5">
    <source>
        <dbReference type="Proteomes" id="UP000008841"/>
    </source>
</evidence>
<dbReference type="STRING" id="290315.Clim_0176"/>
<dbReference type="EMBL" id="CP001097">
    <property type="protein sequence ID" value="ACD89275.1"/>
    <property type="molecule type" value="Genomic_DNA"/>
</dbReference>
<evidence type="ECO:0000259" key="3">
    <source>
        <dbReference type="PROSITE" id="PS50110"/>
    </source>
</evidence>
<dbReference type="InterPro" id="IPR001789">
    <property type="entry name" value="Sig_transdc_resp-reg_receiver"/>
</dbReference>
<protein>
    <submittedName>
        <fullName evidence="4">Response regulator receiver protein</fullName>
    </submittedName>
</protein>
<dbReference type="KEGG" id="cli:Clim_0176"/>
<dbReference type="GO" id="GO:0000160">
    <property type="term" value="P:phosphorelay signal transduction system"/>
    <property type="evidence" value="ECO:0007669"/>
    <property type="project" value="InterPro"/>
</dbReference>
<feature type="modified residue" description="4-aspartylphosphate" evidence="2">
    <location>
        <position position="54"/>
    </location>
</feature>
<gene>
    <name evidence="4" type="ordered locus">Clim_0176</name>
</gene>
<accession>B3EEP2</accession>
<proteinExistence type="predicted"/>
<dbReference type="eggNOG" id="COG0745">
    <property type="taxonomic scope" value="Bacteria"/>
</dbReference>
<dbReference type="AlphaFoldDB" id="B3EEP2"/>
<dbReference type="PROSITE" id="PS50110">
    <property type="entry name" value="RESPONSE_REGULATORY"/>
    <property type="match status" value="1"/>
</dbReference>
<dbReference type="InterPro" id="IPR050595">
    <property type="entry name" value="Bact_response_regulator"/>
</dbReference>
<evidence type="ECO:0000313" key="4">
    <source>
        <dbReference type="EMBL" id="ACD89275.1"/>
    </source>
</evidence>